<dbReference type="InterPro" id="IPR042269">
    <property type="entry name" value="Ser_carbopepase_S28_SKS"/>
</dbReference>
<keyword evidence="4" id="KW-0378">Hydrolase</keyword>
<dbReference type="InterPro" id="IPR008758">
    <property type="entry name" value="Peptidase_S28"/>
</dbReference>
<accession>A0A7E4W467</accession>
<dbReference type="AlphaFoldDB" id="A0A7E4W467"/>
<dbReference type="GO" id="GO:0070008">
    <property type="term" value="F:serine-type exopeptidase activity"/>
    <property type="evidence" value="ECO:0007669"/>
    <property type="project" value="InterPro"/>
</dbReference>
<dbReference type="PANTHER" id="PTHR11010:SF117">
    <property type="entry name" value="SERINE PROTEASE 16"/>
    <property type="match status" value="1"/>
</dbReference>
<evidence type="ECO:0000256" key="6">
    <source>
        <dbReference type="SAM" id="Phobius"/>
    </source>
</evidence>
<organism evidence="7 8">
    <name type="scientific">Panagrellus redivivus</name>
    <name type="common">Microworm</name>
    <dbReference type="NCBI Taxonomy" id="6233"/>
    <lineage>
        <taxon>Eukaryota</taxon>
        <taxon>Metazoa</taxon>
        <taxon>Ecdysozoa</taxon>
        <taxon>Nematoda</taxon>
        <taxon>Chromadorea</taxon>
        <taxon>Rhabditida</taxon>
        <taxon>Tylenchina</taxon>
        <taxon>Panagrolaimomorpha</taxon>
        <taxon>Panagrolaimoidea</taxon>
        <taxon>Panagrolaimidae</taxon>
        <taxon>Panagrellus</taxon>
    </lineage>
</organism>
<evidence type="ECO:0000256" key="3">
    <source>
        <dbReference type="ARBA" id="ARBA00022729"/>
    </source>
</evidence>
<name>A0A7E4W467_PANRE</name>
<evidence type="ECO:0000256" key="1">
    <source>
        <dbReference type="ARBA" id="ARBA00011079"/>
    </source>
</evidence>
<keyword evidence="3" id="KW-0732">Signal</keyword>
<protein>
    <submittedName>
        <fullName evidence="8">Serine protease K12H4.7</fullName>
    </submittedName>
</protein>
<reference evidence="7" key="1">
    <citation type="journal article" date="2013" name="Genetics">
        <title>The draft genome and transcriptome of Panagrellus redivivus are shaped by the harsh demands of a free-living lifestyle.</title>
        <authorList>
            <person name="Srinivasan J."/>
            <person name="Dillman A.R."/>
            <person name="Macchietto M.G."/>
            <person name="Heikkinen L."/>
            <person name="Lakso M."/>
            <person name="Fracchia K.M."/>
            <person name="Antoshechkin I."/>
            <person name="Mortazavi A."/>
            <person name="Wong G."/>
            <person name="Sternberg P.W."/>
        </authorList>
    </citation>
    <scope>NUCLEOTIDE SEQUENCE [LARGE SCALE GENOMIC DNA]</scope>
    <source>
        <strain evidence="7">MT8872</strain>
    </source>
</reference>
<dbReference type="WBParaSite" id="Pan_g730.t1">
    <property type="protein sequence ID" value="Pan_g730.t1"/>
    <property type="gene ID" value="Pan_g730"/>
</dbReference>
<dbReference type="Gene3D" id="3.40.50.1820">
    <property type="entry name" value="alpha/beta hydrolase"/>
    <property type="match status" value="1"/>
</dbReference>
<keyword evidence="7" id="KW-1185">Reference proteome</keyword>
<dbReference type="SUPFAM" id="SSF53474">
    <property type="entry name" value="alpha/beta-Hydrolases"/>
    <property type="match status" value="1"/>
</dbReference>
<evidence type="ECO:0000256" key="4">
    <source>
        <dbReference type="ARBA" id="ARBA00022801"/>
    </source>
</evidence>
<dbReference type="GO" id="GO:0008239">
    <property type="term" value="F:dipeptidyl-peptidase activity"/>
    <property type="evidence" value="ECO:0007669"/>
    <property type="project" value="TreeGrafter"/>
</dbReference>
<proteinExistence type="inferred from homology"/>
<evidence type="ECO:0000256" key="2">
    <source>
        <dbReference type="ARBA" id="ARBA00022670"/>
    </source>
</evidence>
<dbReference type="Gene3D" id="1.20.120.980">
    <property type="entry name" value="Serine carboxypeptidase S28, SKS domain"/>
    <property type="match status" value="1"/>
</dbReference>
<dbReference type="GO" id="GO:0006508">
    <property type="term" value="P:proteolysis"/>
    <property type="evidence" value="ECO:0007669"/>
    <property type="project" value="UniProtKB-KW"/>
</dbReference>
<dbReference type="Proteomes" id="UP000492821">
    <property type="component" value="Unassembled WGS sequence"/>
</dbReference>
<keyword evidence="5" id="KW-0325">Glycoprotein</keyword>
<reference evidence="8" key="2">
    <citation type="submission" date="2020-10" db="UniProtKB">
        <authorList>
            <consortium name="WormBaseParasite"/>
        </authorList>
    </citation>
    <scope>IDENTIFICATION</scope>
</reference>
<feature type="transmembrane region" description="Helical" evidence="6">
    <location>
        <begin position="28"/>
        <end position="47"/>
    </location>
</feature>
<keyword evidence="6" id="KW-1133">Transmembrane helix</keyword>
<evidence type="ECO:0000313" key="8">
    <source>
        <dbReference type="WBParaSite" id="Pan_g730.t1"/>
    </source>
</evidence>
<keyword evidence="6" id="KW-0472">Membrane</keyword>
<comment type="similarity">
    <text evidence="1">Belongs to the peptidase S28 family.</text>
</comment>
<keyword evidence="2" id="KW-0645">Protease</keyword>
<dbReference type="InterPro" id="IPR029058">
    <property type="entry name" value="AB_hydrolase_fold"/>
</dbReference>
<keyword evidence="6" id="KW-0812">Transmembrane</keyword>
<dbReference type="Pfam" id="PF05577">
    <property type="entry name" value="Peptidase_S28"/>
    <property type="match status" value="1"/>
</dbReference>
<evidence type="ECO:0000313" key="7">
    <source>
        <dbReference type="Proteomes" id="UP000492821"/>
    </source>
</evidence>
<sequence length="522" mass="58497">MTVTVTLAKGAGDVLLAVSSYFARIKRLFGCFEGFLTIIASSSAFLHVAMSQFLLAVGFLSIYVPSVLTAFTPRLSSGIENIILTSQEFDLINDTLRTFTQKVDHFDPNNKDTFLQRFGVNVSFYKPGGPAFILVGCEGTASTIWTHLPRSYWVDLAKEAGAMVFTLEHRFYGYSWPKPDLSPESLKFHTSRQALADLNAFILAQKVAFDLNNPKWITFGGSYGGSLSAWAREKYPDTIYAAVASSAPIEAVVDFSAFLEVVSDIFYNFDKICAQSIHRGFLAMQKELQTEEGQDKLNQIFDYHNRLKSQQEQYNFFNLIIDTLLEFIQYGDGGSGYATKLTKICQLQTADENNPVQGYANVYAFLRPHKPLLRSAVIKPDNGRTWIWQTCNEFGFFVTTNSKRVNKNFVPDVLPVNYSVDNCGNIFGDVFNNATVYSNVDSTNEYYHGRNKYNGTRVLFVNGKNDPWHALSILEPREGINAIVIEGAGHAADMLRSQESDIPAITAARKQIHAIVMKWVNE</sequence>
<dbReference type="PANTHER" id="PTHR11010">
    <property type="entry name" value="PROTEASE S28 PRO-X CARBOXYPEPTIDASE-RELATED"/>
    <property type="match status" value="1"/>
</dbReference>
<evidence type="ECO:0000256" key="5">
    <source>
        <dbReference type="ARBA" id="ARBA00023180"/>
    </source>
</evidence>